<dbReference type="Gene3D" id="1.20.5.190">
    <property type="match status" value="1"/>
</dbReference>
<reference evidence="4" key="1">
    <citation type="submission" date="2020-07" db="EMBL/GenBank/DDBJ databases">
        <title>Ethylene signaling mediates host invasion by parasitic plants.</title>
        <authorList>
            <person name="Yoshida S."/>
        </authorList>
    </citation>
    <scope>NUCLEOTIDE SEQUENCE</scope>
    <source>
        <strain evidence="4">Okayama</strain>
    </source>
</reference>
<sequence length="123" mass="13907">MGQSKDSLLWTVIRRKLFRSSQSDGNTIFVLHTNNESFSSRSTAPAASDFVSREDLAAITIQACFRSHLATRAYKALRSLVRLQAIVRGVVVRRQARMALHCMHALTRLQITVRARQLLLINN</sequence>
<name>A0A830BWA0_9LAMI</name>
<dbReference type="PANTHER" id="PTHR32295">
    <property type="entry name" value="IQ-DOMAIN 5-RELATED"/>
    <property type="match status" value="1"/>
</dbReference>
<evidence type="ECO:0000256" key="3">
    <source>
        <dbReference type="ARBA" id="ARBA00045534"/>
    </source>
</evidence>
<dbReference type="InterPro" id="IPR027417">
    <property type="entry name" value="P-loop_NTPase"/>
</dbReference>
<accession>A0A830BWA0</accession>
<evidence type="ECO:0000256" key="1">
    <source>
        <dbReference type="ARBA" id="ARBA00022860"/>
    </source>
</evidence>
<gene>
    <name evidence="4" type="ORF">PHJA_000960000</name>
</gene>
<dbReference type="PANTHER" id="PTHR32295:SF108">
    <property type="entry name" value="PROTEIN IQ-DOMAIN 20"/>
    <property type="match status" value="1"/>
</dbReference>
<evidence type="ECO:0000313" key="5">
    <source>
        <dbReference type="Proteomes" id="UP000653305"/>
    </source>
</evidence>
<dbReference type="GO" id="GO:0005516">
    <property type="term" value="F:calmodulin binding"/>
    <property type="evidence" value="ECO:0007669"/>
    <property type="project" value="UniProtKB-KW"/>
</dbReference>
<dbReference type="AlphaFoldDB" id="A0A830BWA0"/>
<evidence type="ECO:0000256" key="2">
    <source>
        <dbReference type="ARBA" id="ARBA00024341"/>
    </source>
</evidence>
<comment type="similarity">
    <text evidence="2">Belongs to the IQD family.</text>
</comment>
<proteinExistence type="inferred from homology"/>
<dbReference type="OrthoDB" id="694295at2759"/>
<evidence type="ECO:0000313" key="4">
    <source>
        <dbReference type="EMBL" id="GFP88163.1"/>
    </source>
</evidence>
<keyword evidence="5" id="KW-1185">Reference proteome</keyword>
<comment type="caution">
    <text evidence="4">The sequence shown here is derived from an EMBL/GenBank/DDBJ whole genome shotgun (WGS) entry which is preliminary data.</text>
</comment>
<dbReference type="SUPFAM" id="SSF52540">
    <property type="entry name" value="P-loop containing nucleoside triphosphate hydrolases"/>
    <property type="match status" value="1"/>
</dbReference>
<organism evidence="4 5">
    <name type="scientific">Phtheirospermum japonicum</name>
    <dbReference type="NCBI Taxonomy" id="374723"/>
    <lineage>
        <taxon>Eukaryota</taxon>
        <taxon>Viridiplantae</taxon>
        <taxon>Streptophyta</taxon>
        <taxon>Embryophyta</taxon>
        <taxon>Tracheophyta</taxon>
        <taxon>Spermatophyta</taxon>
        <taxon>Magnoliopsida</taxon>
        <taxon>eudicotyledons</taxon>
        <taxon>Gunneridae</taxon>
        <taxon>Pentapetalae</taxon>
        <taxon>asterids</taxon>
        <taxon>lamiids</taxon>
        <taxon>Lamiales</taxon>
        <taxon>Orobanchaceae</taxon>
        <taxon>Orobanchaceae incertae sedis</taxon>
        <taxon>Phtheirospermum</taxon>
    </lineage>
</organism>
<dbReference type="Pfam" id="PF00612">
    <property type="entry name" value="IQ"/>
    <property type="match status" value="2"/>
</dbReference>
<dbReference type="InterPro" id="IPR000048">
    <property type="entry name" value="IQ_motif_EF-hand-BS"/>
</dbReference>
<dbReference type="Proteomes" id="UP000653305">
    <property type="component" value="Unassembled WGS sequence"/>
</dbReference>
<dbReference type="PROSITE" id="PS50096">
    <property type="entry name" value="IQ"/>
    <property type="match status" value="2"/>
</dbReference>
<dbReference type="EMBL" id="BMAC01000163">
    <property type="protein sequence ID" value="GFP88163.1"/>
    <property type="molecule type" value="Genomic_DNA"/>
</dbReference>
<protein>
    <submittedName>
        <fullName evidence="4">Protein iq-domain 1</fullName>
    </submittedName>
</protein>
<keyword evidence="1" id="KW-0112">Calmodulin-binding</keyword>
<dbReference type="SMART" id="SM00015">
    <property type="entry name" value="IQ"/>
    <property type="match status" value="2"/>
</dbReference>
<comment type="function">
    <text evidence="3">May be involved in cooperative interactions with calmodulins or calmodulin-like proteins. Recruits calmodulin proteins to microtubules, thus being a potential scaffold in cellular signaling and trafficking. May associate with nucleic acids and regulate gene expression at the transcriptional or post-transcriptional level.</text>
</comment>